<dbReference type="InterPro" id="IPR011604">
    <property type="entry name" value="PDDEXK-like_dom_sf"/>
</dbReference>
<feature type="domain" description="PD-(D/E)XK endonuclease-like" evidence="6">
    <location>
        <begin position="636"/>
        <end position="885"/>
    </location>
</feature>
<keyword evidence="4" id="KW-0269">Exonuclease</keyword>
<evidence type="ECO:0000313" key="8">
    <source>
        <dbReference type="Proteomes" id="UP000050465"/>
    </source>
</evidence>
<keyword evidence="5" id="KW-0234">DNA repair</keyword>
<gene>
    <name evidence="7" type="ORF">HLUCCA11_23415</name>
</gene>
<dbReference type="AlphaFoldDB" id="A0A0P7YNV7"/>
<evidence type="ECO:0000256" key="1">
    <source>
        <dbReference type="ARBA" id="ARBA00022722"/>
    </source>
</evidence>
<accession>A0A0P7YNV7</accession>
<dbReference type="GO" id="GO:0004527">
    <property type="term" value="F:exonuclease activity"/>
    <property type="evidence" value="ECO:0007669"/>
    <property type="project" value="UniProtKB-KW"/>
</dbReference>
<evidence type="ECO:0000256" key="5">
    <source>
        <dbReference type="ARBA" id="ARBA00023204"/>
    </source>
</evidence>
<sequence>MTRFICLDPFPQQQATSLSKQGSHVVITPSGLAARAILAQHQPLHTLALKHLQQQGWAKASRLQSQRLFRQTLQDVLQPADLLGTTRAWMPAMRSLLKSGTCLKHALETDVTNLSARTVKLIAVTQQYQSTLHKNSLVDTGELYWQAAKLSTELTPDPQRLLVYGYFQLQRDELAWLNQIAASGTQICLPTCESPFFADTRVEIAWLQQQGWQIMPASNISVLLPNAALCDNFLSAKPPEQPIETASAHVYGTFEAEIRGTLAQVKALLNADIPAKEIAIIARDERAYGPKLIEIAWEYGVPIRALYSTPLLTTRLGTWIQLLLEVLDTGFPFEATAKLLSHPLCSNPDSGFWATARAQHPKGFQQWKEIASDHLGINLSALAQVNQTRRRDTWIDWWERLFRTFDLRRRCARWARESLAFNKLQKGLVELSKPEAETLSWSALRPQLEDLLESLSVPAQPGRGGVELHSPASVVGAQYAHLFVMGMADGVLPPPVSNDRVLDFFERQQLRDQSIALPTASELFRTEALWFYYLLQAAATGRITFSYPKLHERTERLPSPYLKRLSLPAIASPEQPIASREELRRYYLRHPHKEDDAILAQAVRAFGIEQYRESTQPANEYDGVINIPFDYSNWVFSASQITRLGQCRFKWFADKVLKLGAVIEVEEDLSPSLRGNLYHKVVELLIEAVQANSAHSLTDEKLLREKFLEAEQAVHLPTLLNWEVRREEHLRQLAITLQKPEFWPPEATPIALEKHFKGEWHGLKVTGRIDRIDETPSGLVLIDYKTGTSVPKGIQDTNGKVTIDLQLPLYREMAADLYPEKSVADTRYFSLTKGKKLSVSSKAPQHELPAMIETCKRDLDEGNYPVQPDTKRDACTYCDFDLLCRQGSRLARKEK</sequence>
<dbReference type="STRING" id="1666911.HLUCCA11_23415"/>
<dbReference type="Pfam" id="PF12705">
    <property type="entry name" value="PDDEXK_1"/>
    <property type="match status" value="1"/>
</dbReference>
<evidence type="ECO:0000256" key="2">
    <source>
        <dbReference type="ARBA" id="ARBA00022763"/>
    </source>
</evidence>
<keyword evidence="4" id="KW-0378">Hydrolase</keyword>
<keyword evidence="3" id="KW-0547">Nucleotide-binding</keyword>
<dbReference type="InterPro" id="IPR011335">
    <property type="entry name" value="Restrct_endonuc-II-like"/>
</dbReference>
<dbReference type="EMBL" id="LJZR01000094">
    <property type="protein sequence ID" value="KPQ31591.1"/>
    <property type="molecule type" value="Genomic_DNA"/>
</dbReference>
<protein>
    <submittedName>
        <fullName evidence="7">PD-(D/E)XK nuclease superfamily</fullName>
    </submittedName>
</protein>
<reference evidence="7 8" key="1">
    <citation type="submission" date="2015-09" db="EMBL/GenBank/DDBJ databases">
        <title>Identification and resolution of microdiversity through metagenomic sequencing of parallel consortia.</title>
        <authorList>
            <person name="Nelson W.C."/>
            <person name="Romine M.F."/>
            <person name="Lindemann S.R."/>
        </authorList>
    </citation>
    <scope>NUCLEOTIDE SEQUENCE [LARGE SCALE GENOMIC DNA]</scope>
    <source>
        <strain evidence="7">Ana</strain>
    </source>
</reference>
<dbReference type="GO" id="GO:0006281">
    <property type="term" value="P:DNA repair"/>
    <property type="evidence" value="ECO:0007669"/>
    <property type="project" value="UniProtKB-KW"/>
</dbReference>
<name>A0A0P7YNV7_9CYAN</name>
<keyword evidence="3" id="KW-0067">ATP-binding</keyword>
<evidence type="ECO:0000256" key="3">
    <source>
        <dbReference type="ARBA" id="ARBA00022806"/>
    </source>
</evidence>
<keyword evidence="2" id="KW-0227">DNA damage</keyword>
<dbReference type="Gene3D" id="3.90.320.10">
    <property type="match status" value="1"/>
</dbReference>
<comment type="caution">
    <text evidence="7">The sequence shown here is derived from an EMBL/GenBank/DDBJ whole genome shotgun (WGS) entry which is preliminary data.</text>
</comment>
<dbReference type="SUPFAM" id="SSF52540">
    <property type="entry name" value="P-loop containing nucleoside triphosphate hydrolases"/>
    <property type="match status" value="1"/>
</dbReference>
<dbReference type="SUPFAM" id="SSF52980">
    <property type="entry name" value="Restriction endonuclease-like"/>
    <property type="match status" value="1"/>
</dbReference>
<evidence type="ECO:0000259" key="6">
    <source>
        <dbReference type="Pfam" id="PF12705"/>
    </source>
</evidence>
<dbReference type="Gene3D" id="3.40.50.300">
    <property type="entry name" value="P-loop containing nucleotide triphosphate hydrolases"/>
    <property type="match status" value="1"/>
</dbReference>
<evidence type="ECO:0000256" key="4">
    <source>
        <dbReference type="ARBA" id="ARBA00022839"/>
    </source>
</evidence>
<dbReference type="GO" id="GO:0004386">
    <property type="term" value="F:helicase activity"/>
    <property type="evidence" value="ECO:0007669"/>
    <property type="project" value="UniProtKB-KW"/>
</dbReference>
<organism evidence="7 8">
    <name type="scientific">Phormidesmis priestleyi Ana</name>
    <dbReference type="NCBI Taxonomy" id="1666911"/>
    <lineage>
        <taxon>Bacteria</taxon>
        <taxon>Bacillati</taxon>
        <taxon>Cyanobacteriota</taxon>
        <taxon>Cyanophyceae</taxon>
        <taxon>Leptolyngbyales</taxon>
        <taxon>Leptolyngbyaceae</taxon>
        <taxon>Phormidesmis</taxon>
    </lineage>
</organism>
<proteinExistence type="predicted"/>
<dbReference type="InterPro" id="IPR027417">
    <property type="entry name" value="P-loop_NTPase"/>
</dbReference>
<dbReference type="PATRIC" id="fig|1666911.3.peg.409"/>
<keyword evidence="1" id="KW-0540">Nuclease</keyword>
<dbReference type="Proteomes" id="UP000050465">
    <property type="component" value="Unassembled WGS sequence"/>
</dbReference>
<evidence type="ECO:0000313" key="7">
    <source>
        <dbReference type="EMBL" id="KPQ31591.1"/>
    </source>
</evidence>
<dbReference type="InterPro" id="IPR038726">
    <property type="entry name" value="PDDEXK_AddAB-type"/>
</dbReference>
<keyword evidence="3" id="KW-0347">Helicase</keyword>